<proteinExistence type="predicted"/>
<evidence type="ECO:0000313" key="1">
    <source>
        <dbReference type="EMBL" id="PWY77871.1"/>
    </source>
</evidence>
<reference evidence="1" key="1">
    <citation type="submission" date="2016-12" db="EMBL/GenBank/DDBJ databases">
        <title>The genomes of Aspergillus section Nigri reveals drivers in fungal speciation.</title>
        <authorList>
            <consortium name="DOE Joint Genome Institute"/>
            <person name="Vesth T.C."/>
            <person name="Nybo J."/>
            <person name="Theobald S."/>
            <person name="Brandl J."/>
            <person name="Frisvad J.C."/>
            <person name="Nielsen K.F."/>
            <person name="Lyhne E.K."/>
            <person name="Kogle M.E."/>
            <person name="Kuo A."/>
            <person name="Riley R."/>
            <person name="Clum A."/>
            <person name="Nolan M."/>
            <person name="Lipzen A."/>
            <person name="Salamov A."/>
            <person name="Henrissat B."/>
            <person name="Wiebenga A."/>
            <person name="De vries R.P."/>
            <person name="Grigoriev I.V."/>
            <person name="Mortensen U.H."/>
            <person name="Andersen M.R."/>
            <person name="Baker S.E."/>
        </authorList>
    </citation>
    <scope>NUCLEOTIDE SEQUENCE</scope>
    <source>
        <strain evidence="1">CBS 122712</strain>
    </source>
</reference>
<organism evidence="1 2">
    <name type="scientific">Aspergillus eucalypticola (strain CBS 122712 / IBT 29274)</name>
    <dbReference type="NCBI Taxonomy" id="1448314"/>
    <lineage>
        <taxon>Eukaryota</taxon>
        <taxon>Fungi</taxon>
        <taxon>Dikarya</taxon>
        <taxon>Ascomycota</taxon>
        <taxon>Pezizomycotina</taxon>
        <taxon>Eurotiomycetes</taxon>
        <taxon>Eurotiomycetidae</taxon>
        <taxon>Eurotiales</taxon>
        <taxon>Aspergillaceae</taxon>
        <taxon>Aspergillus</taxon>
        <taxon>Aspergillus subgen. Circumdati</taxon>
    </lineage>
</organism>
<gene>
    <name evidence="1" type="ORF">BO83DRAFT_227955</name>
</gene>
<comment type="caution">
    <text evidence="1">The sequence shown here is derived from an EMBL/GenBank/DDBJ whole genome shotgun (WGS) entry which is preliminary data.</text>
</comment>
<dbReference type="GeneID" id="37048835"/>
<dbReference type="Proteomes" id="UP000246171">
    <property type="component" value="Unassembled WGS sequence"/>
</dbReference>
<name>A0A317VX29_ASPEC</name>
<protein>
    <submittedName>
        <fullName evidence="1">Uncharacterized protein</fullName>
    </submittedName>
</protein>
<evidence type="ECO:0000313" key="2">
    <source>
        <dbReference type="Proteomes" id="UP000246171"/>
    </source>
</evidence>
<dbReference type="RefSeq" id="XP_025390252.1">
    <property type="nucleotide sequence ID" value="XM_025526873.1"/>
</dbReference>
<sequence length="162" mass="18712">MFIFDLTRFRDHALHLNTWNKHRISSFSTLMLSSLQVVFSSMCCSCHRYDPRLQPSCHCLTSEIPADAIESHAHILHDSEVQHQFISTYTARNNEDHLVEDIRATKYDWLKLLYWNSFRGIMVPCLVSTALKLVLQIQKLHEALGAGFPFSISIQRKSIHGV</sequence>
<dbReference type="AlphaFoldDB" id="A0A317VX29"/>
<dbReference type="EMBL" id="MSFU01000007">
    <property type="protein sequence ID" value="PWY77871.1"/>
    <property type="molecule type" value="Genomic_DNA"/>
</dbReference>
<accession>A0A317VX29</accession>
<dbReference type="VEuPathDB" id="FungiDB:BO83DRAFT_227955"/>
<keyword evidence="2" id="KW-1185">Reference proteome</keyword>